<keyword evidence="5" id="KW-1185">Reference proteome</keyword>
<dbReference type="PANTHER" id="PTHR32114">
    <property type="entry name" value="ABC TRANSPORTER ABCH.3"/>
    <property type="match status" value="1"/>
</dbReference>
<organism evidence="4 5">
    <name type="scientific">Methylocapsa polymorpha</name>
    <dbReference type="NCBI Taxonomy" id="3080828"/>
    <lineage>
        <taxon>Bacteria</taxon>
        <taxon>Pseudomonadati</taxon>
        <taxon>Pseudomonadota</taxon>
        <taxon>Alphaproteobacteria</taxon>
        <taxon>Hyphomicrobiales</taxon>
        <taxon>Beijerinckiaceae</taxon>
        <taxon>Methylocapsa</taxon>
    </lineage>
</organism>
<protein>
    <submittedName>
        <fullName evidence="4">AAA family ATPase</fullName>
    </submittedName>
</protein>
<name>A0ABZ0HNN8_9HYPH</name>
<dbReference type="Pfam" id="PF13476">
    <property type="entry name" value="AAA_23"/>
    <property type="match status" value="1"/>
</dbReference>
<dbReference type="Proteomes" id="UP001626536">
    <property type="component" value="Chromosome"/>
</dbReference>
<feature type="region of interest" description="Disordered" evidence="2">
    <location>
        <begin position="614"/>
        <end position="646"/>
    </location>
</feature>
<proteinExistence type="predicted"/>
<dbReference type="InterPro" id="IPR027417">
    <property type="entry name" value="P-loop_NTPase"/>
</dbReference>
<evidence type="ECO:0000313" key="4">
    <source>
        <dbReference type="EMBL" id="WOJ88914.1"/>
    </source>
</evidence>
<feature type="coiled-coil region" evidence="1">
    <location>
        <begin position="314"/>
        <end position="400"/>
    </location>
</feature>
<feature type="domain" description="Rad50/SbcC-type AAA" evidence="3">
    <location>
        <begin position="8"/>
        <end position="219"/>
    </location>
</feature>
<evidence type="ECO:0000259" key="3">
    <source>
        <dbReference type="Pfam" id="PF13476"/>
    </source>
</evidence>
<dbReference type="EMBL" id="CP136862">
    <property type="protein sequence ID" value="WOJ88914.1"/>
    <property type="molecule type" value="Genomic_DNA"/>
</dbReference>
<evidence type="ECO:0000313" key="5">
    <source>
        <dbReference type="Proteomes" id="UP001626536"/>
    </source>
</evidence>
<dbReference type="RefSeq" id="WP_407338352.1">
    <property type="nucleotide sequence ID" value="NZ_CP136862.1"/>
</dbReference>
<feature type="coiled-coil region" evidence="1">
    <location>
        <begin position="554"/>
        <end position="581"/>
    </location>
</feature>
<evidence type="ECO:0000256" key="1">
    <source>
        <dbReference type="SAM" id="Coils"/>
    </source>
</evidence>
<keyword evidence="1" id="KW-0175">Coiled coil</keyword>
<dbReference type="Gene3D" id="3.40.50.300">
    <property type="entry name" value="P-loop containing nucleotide triphosphate hydrolases"/>
    <property type="match status" value="1"/>
</dbReference>
<sequence>MRILAVRGENLASLAAPFQLDFCREPLASTGLFAITGETGAGKSTILDAICLALYGAYPRVAIDRRELAPDPSGKEISGQDARALLRRGAGKGFAEVDFLAMDGQSYRVRWEVLRARGRANGALQNELRSLIRISDNQAIASGKRDVLAKVQALTDFTFDQFRRTVLLAQGEFDAFLLAGENERAELLEKVTGTEIYAALSRRAHEEMEQRRNALDGLEARRAAIGLLDEPARVSLAEELLSLAAETKAIGAAIAALKERLEHHARIGLAREKCAEAAAAHHAALLASTDVAPERGFLAELDAVEPLRAKAAILAQAEERQARTEDMLVDASSAAAQARETAMNAAAEREQAQALDLEAEDRFKALGPIWTRCEQLDGAIKHCVEELEKAEAMRAAAERSANACAGEIQRLDALHAQTIAARDRAAALLAPCPERAVLCDRIQEVEELLQKRSALKSRYAETQKKSARAVEETRRLGSLIADLNSSADRLRIERDRLGGENEARRAALATIGEEELRRRDRALGDLLGGFRDVANVLDRHMRAQDELVKSKAAAAAAIGDLEQAKAQRAAAQTEHATHRAARTEIVGLIDLADATVSPQAIQLRASLVAGEPCPVCGGADHPHAERSDAGANSSRASERGAPNSTN</sequence>
<dbReference type="InterPro" id="IPR038729">
    <property type="entry name" value="Rad50/SbcC_AAA"/>
</dbReference>
<reference evidence="4 5" key="1">
    <citation type="submission" date="2023-10" db="EMBL/GenBank/DDBJ databases">
        <title>Novel methanotroph of the genus Methylocapsa from a subarctic wetland.</title>
        <authorList>
            <person name="Belova S.E."/>
            <person name="Oshkin I.Y."/>
            <person name="Miroshnikov K."/>
            <person name="Dedysh S.N."/>
        </authorList>
    </citation>
    <scope>NUCLEOTIDE SEQUENCE [LARGE SCALE GENOMIC DNA]</scope>
    <source>
        <strain evidence="4 5">RX1</strain>
    </source>
</reference>
<accession>A0ABZ0HNN8</accession>
<dbReference type="SUPFAM" id="SSF52540">
    <property type="entry name" value="P-loop containing nucleoside triphosphate hydrolases"/>
    <property type="match status" value="1"/>
</dbReference>
<evidence type="ECO:0000256" key="2">
    <source>
        <dbReference type="SAM" id="MobiDB-lite"/>
    </source>
</evidence>
<gene>
    <name evidence="4" type="ORF">RZS28_14015</name>
</gene>
<dbReference type="PANTHER" id="PTHR32114:SF2">
    <property type="entry name" value="ABC TRANSPORTER ABCH.3"/>
    <property type="match status" value="1"/>
</dbReference>